<organism evidence="1">
    <name type="scientific">Lepeophtheirus salmonis</name>
    <name type="common">Salmon louse</name>
    <name type="synonym">Caligus salmonis</name>
    <dbReference type="NCBI Taxonomy" id="72036"/>
    <lineage>
        <taxon>Eukaryota</taxon>
        <taxon>Metazoa</taxon>
        <taxon>Ecdysozoa</taxon>
        <taxon>Arthropoda</taxon>
        <taxon>Crustacea</taxon>
        <taxon>Multicrustacea</taxon>
        <taxon>Hexanauplia</taxon>
        <taxon>Copepoda</taxon>
        <taxon>Siphonostomatoida</taxon>
        <taxon>Caligidae</taxon>
        <taxon>Lepeophtheirus</taxon>
    </lineage>
</organism>
<proteinExistence type="predicted"/>
<protein>
    <submittedName>
        <fullName evidence="1">Uncharacterized protein</fullName>
    </submittedName>
</protein>
<name>A0A0K2TEK2_LEPSM</name>
<reference evidence="1" key="1">
    <citation type="submission" date="2014-05" db="EMBL/GenBank/DDBJ databases">
        <authorList>
            <person name="Chronopoulou M."/>
        </authorList>
    </citation>
    <scope>NUCLEOTIDE SEQUENCE</scope>
    <source>
        <tissue evidence="1">Whole organism</tissue>
    </source>
</reference>
<dbReference type="AlphaFoldDB" id="A0A0K2TEK2"/>
<evidence type="ECO:0000313" key="1">
    <source>
        <dbReference type="EMBL" id="CDW24017.1"/>
    </source>
</evidence>
<dbReference type="EMBL" id="HACA01006656">
    <property type="protein sequence ID" value="CDW24017.1"/>
    <property type="molecule type" value="Transcribed_RNA"/>
</dbReference>
<accession>A0A0K2TEK2</accession>
<sequence>MSKIGIIDRTNKKVNYSQEVEKHWFRTGFLNLK</sequence>